<feature type="compositionally biased region" description="Low complexity" evidence="1">
    <location>
        <begin position="367"/>
        <end position="377"/>
    </location>
</feature>
<feature type="compositionally biased region" description="Polar residues" evidence="1">
    <location>
        <begin position="729"/>
        <end position="748"/>
    </location>
</feature>
<evidence type="ECO:0000313" key="2">
    <source>
        <dbReference type="EMBL" id="KKA23592.1"/>
    </source>
</evidence>
<feature type="compositionally biased region" description="Basic and acidic residues" evidence="1">
    <location>
        <begin position="636"/>
        <end position="648"/>
    </location>
</feature>
<feature type="region of interest" description="Disordered" evidence="1">
    <location>
        <begin position="330"/>
        <end position="422"/>
    </location>
</feature>
<protein>
    <submittedName>
        <fullName evidence="2">Uncharacterized protein</fullName>
    </submittedName>
</protein>
<feature type="compositionally biased region" description="Basic and acidic residues" evidence="1">
    <location>
        <begin position="413"/>
        <end position="422"/>
    </location>
</feature>
<sequence>MRTRSQAVSPSGFVSLEDVPRRRKTRAQASTSPSKDAKSTVKKPATKPAPAKRGRKAATKKKASTKKATKTQDESSAAEDAETQAESGPSTATPEKPKQDETTKGEVQPSPQPSPKETPEKSDMKTQDGPSLDVPSPSVVNAAANLYNAAADAINSPSSVIQEDVEKTVPPAAQASSGSPGTPPAQHTSSIPELPQHYIRCPCCSAPLQCPNGHPYGYFLDPFPASFLSRRLTEHVATGFNALKRSFDEISADNENGENDHDNEVAATPSQKRRITGPPGSTPFAHRTTPRRYTANMKSYSEQRRRRELEAKGQITATLFRLPQLVAQQEAKAAAEESENPAVDETDPFVEKPNAEKSNTLNDEGEPAASSEPAAEPRTPETPRSAWVTTGDAVVAPGDADVSPTPSGKKARGQVDAEKQIHRDLSYSLFPAGLDKRLYLGDARETPSKAESRPAIEKPAEKDTLTPLAEVENAAKKRKRAPPSPDVIPNPVGVSYGMDLDFFTYSSPESEESDTADTPQIASALQTPAPTTGRSDPRPRKRVRFDTSPQDTPSKIRARATDPYVGRQFIGLEDPFVPRPEGPPSLERPTDAAEPAEHTPRTAEPAAEPMAEPSTPTPSTPATPSLPPASAFDSEALAKARSQAEKYKPKTPSGLRTSSRYSSSPLPSPSERTPTTKPTPVKPATTEPAATEPTTTEPATTEATPSKLATPAQPATPPEPVTTEPATAKQVTPTEPTTSAKPVTSFKPTTPGEPITLSAEELHELKELFGEDDEYARDAYELYRNCPTGDLRKLSWPESGPQAETLGAPPEAVKLVKQMMTPEELDFGYEAFCEGFDEFKKSVDLTNDLEFE</sequence>
<dbReference type="EMBL" id="LASV01000095">
    <property type="protein sequence ID" value="KKA23592.1"/>
    <property type="molecule type" value="Genomic_DNA"/>
</dbReference>
<reference evidence="2 3" key="1">
    <citation type="submission" date="2015-04" db="EMBL/GenBank/DDBJ databases">
        <authorList>
            <person name="Heijne W.H."/>
            <person name="Fedorova N.D."/>
            <person name="Nierman W.C."/>
            <person name="Vollebregt A.W."/>
            <person name="Zhao Z."/>
            <person name="Wu L."/>
            <person name="Kumar M."/>
            <person name="Stam H."/>
            <person name="van den Berg M.A."/>
            <person name="Pel H.J."/>
        </authorList>
    </citation>
    <scope>NUCLEOTIDE SEQUENCE [LARGE SCALE GENOMIC DNA]</scope>
    <source>
        <strain evidence="2 3">CBS 393.64</strain>
    </source>
</reference>
<feature type="region of interest" description="Disordered" evidence="1">
    <location>
        <begin position="438"/>
        <end position="754"/>
    </location>
</feature>
<feature type="compositionally biased region" description="Polar residues" evidence="1">
    <location>
        <begin position="174"/>
        <end position="190"/>
    </location>
</feature>
<dbReference type="OrthoDB" id="5394108at2759"/>
<feature type="compositionally biased region" description="Polar residues" evidence="1">
    <location>
        <begin position="516"/>
        <end position="534"/>
    </location>
</feature>
<dbReference type="STRING" id="1408163.A0A0F4YZ71"/>
<name>A0A0F4YZ71_RASE3</name>
<accession>A0A0F4YZ71</accession>
<gene>
    <name evidence="2" type="ORF">T310_2374</name>
</gene>
<evidence type="ECO:0000256" key="1">
    <source>
        <dbReference type="SAM" id="MobiDB-lite"/>
    </source>
</evidence>
<dbReference type="PRINTS" id="PR01217">
    <property type="entry name" value="PRICHEXTENSN"/>
</dbReference>
<dbReference type="AlphaFoldDB" id="A0A0F4YZ71"/>
<feature type="compositionally biased region" description="Low complexity" evidence="1">
    <location>
        <begin position="602"/>
        <end position="614"/>
    </location>
</feature>
<feature type="region of interest" description="Disordered" evidence="1">
    <location>
        <begin position="252"/>
        <end position="288"/>
    </location>
</feature>
<dbReference type="GeneID" id="25314725"/>
<organism evidence="2 3">
    <name type="scientific">Rasamsonia emersonii (strain ATCC 16479 / CBS 393.64 / IMI 116815)</name>
    <dbReference type="NCBI Taxonomy" id="1408163"/>
    <lineage>
        <taxon>Eukaryota</taxon>
        <taxon>Fungi</taxon>
        <taxon>Dikarya</taxon>
        <taxon>Ascomycota</taxon>
        <taxon>Pezizomycotina</taxon>
        <taxon>Eurotiomycetes</taxon>
        <taxon>Eurotiomycetidae</taxon>
        <taxon>Eurotiales</taxon>
        <taxon>Trichocomaceae</taxon>
        <taxon>Rasamsonia</taxon>
    </lineage>
</organism>
<feature type="compositionally biased region" description="Polar residues" evidence="1">
    <location>
        <begin position="84"/>
        <end position="93"/>
    </location>
</feature>
<feature type="compositionally biased region" description="Low complexity" evidence="1">
    <location>
        <begin position="652"/>
        <end position="713"/>
    </location>
</feature>
<feature type="region of interest" description="Disordered" evidence="1">
    <location>
        <begin position="161"/>
        <end position="190"/>
    </location>
</feature>
<feature type="compositionally biased region" description="Pro residues" evidence="1">
    <location>
        <begin position="615"/>
        <end position="627"/>
    </location>
</feature>
<evidence type="ECO:0000313" key="3">
    <source>
        <dbReference type="Proteomes" id="UP000053958"/>
    </source>
</evidence>
<dbReference type="Proteomes" id="UP000053958">
    <property type="component" value="Unassembled WGS sequence"/>
</dbReference>
<feature type="compositionally biased region" description="Basic and acidic residues" evidence="1">
    <location>
        <begin position="95"/>
        <end position="104"/>
    </location>
</feature>
<feature type="compositionally biased region" description="Acidic residues" evidence="1">
    <location>
        <begin position="336"/>
        <end position="348"/>
    </location>
</feature>
<feature type="compositionally biased region" description="Basic and acidic residues" evidence="1">
    <location>
        <begin position="117"/>
        <end position="126"/>
    </location>
</feature>
<comment type="caution">
    <text evidence="2">The sequence shown here is derived from an EMBL/GenBank/DDBJ whole genome shotgun (WGS) entry which is preliminary data.</text>
</comment>
<keyword evidence="3" id="KW-1185">Reference proteome</keyword>
<feature type="region of interest" description="Disordered" evidence="1">
    <location>
        <begin position="1"/>
        <end position="138"/>
    </location>
</feature>
<proteinExistence type="predicted"/>
<feature type="compositionally biased region" description="Basic residues" evidence="1">
    <location>
        <begin position="40"/>
        <end position="69"/>
    </location>
</feature>
<dbReference type="RefSeq" id="XP_013330204.1">
    <property type="nucleotide sequence ID" value="XM_013474750.1"/>
</dbReference>
<feature type="compositionally biased region" description="Basic and acidic residues" evidence="1">
    <location>
        <begin position="438"/>
        <end position="464"/>
    </location>
</feature>
<feature type="compositionally biased region" description="Basic and acidic residues" evidence="1">
    <location>
        <begin position="588"/>
        <end position="601"/>
    </location>
</feature>